<evidence type="ECO:0000313" key="2">
    <source>
        <dbReference type="EMBL" id="AOW19177.1"/>
    </source>
</evidence>
<dbReference type="STRING" id="1850246.LPB138_00065"/>
<dbReference type="InterPro" id="IPR011008">
    <property type="entry name" value="Dimeric_a/b-barrel"/>
</dbReference>
<dbReference type="Pfam" id="PF07978">
    <property type="entry name" value="NIPSNAP"/>
    <property type="match status" value="1"/>
</dbReference>
<feature type="domain" description="NIPSNAP" evidence="1">
    <location>
        <begin position="159"/>
        <end position="262"/>
    </location>
</feature>
<dbReference type="PROSITE" id="PS51257">
    <property type="entry name" value="PROKAR_LIPOPROTEIN"/>
    <property type="match status" value="1"/>
</dbReference>
<sequence>MKLKLSIAILFLIVSCQKKEVNTDINQNINRDYYQLKIYTLQNDEQVATTDTYLKQSYIPSSKKYGIKNIGVFKLRTSETDTIQKIVVLTPFSSLNEIESLENKLLNDQSYLTTGAAYINANHDNPPYQRVQTILLKAFEDMPVLKPSKLDGPREDRIYELRSYLSSTEAIYRNKVDMFNAGGEINLFEKLNFNAVFYGEVISGPNMPNLMYMTTHKNQETRDENWKNFGNSSEWKEMSSLEKYQNNVSHIDIDFLYPTEYSDY</sequence>
<dbReference type="EMBL" id="CP017478">
    <property type="protein sequence ID" value="AOW19177.1"/>
    <property type="molecule type" value="Genomic_DNA"/>
</dbReference>
<name>A0A1D8P3N2_9FLAO</name>
<dbReference type="OrthoDB" id="192769at2"/>
<dbReference type="RefSeq" id="WP_070235307.1">
    <property type="nucleotide sequence ID" value="NZ_CP017478.1"/>
</dbReference>
<gene>
    <name evidence="2" type="ORF">LPB138_00065</name>
</gene>
<dbReference type="Proteomes" id="UP000176050">
    <property type="component" value="Chromosome"/>
</dbReference>
<dbReference type="KEGG" id="lul:LPB138_00065"/>
<keyword evidence="3" id="KW-1185">Reference proteome</keyword>
<protein>
    <submittedName>
        <fullName evidence="2">NIPSNAP family containing protein</fullName>
    </submittedName>
</protein>
<organism evidence="2 3">
    <name type="scientific">Urechidicola croceus</name>
    <dbReference type="NCBI Taxonomy" id="1850246"/>
    <lineage>
        <taxon>Bacteria</taxon>
        <taxon>Pseudomonadati</taxon>
        <taxon>Bacteroidota</taxon>
        <taxon>Flavobacteriia</taxon>
        <taxon>Flavobacteriales</taxon>
        <taxon>Flavobacteriaceae</taxon>
        <taxon>Urechidicola</taxon>
    </lineage>
</organism>
<dbReference type="Gene3D" id="3.30.70.100">
    <property type="match status" value="2"/>
</dbReference>
<reference evidence="2 3" key="1">
    <citation type="submission" date="2016-10" db="EMBL/GenBank/DDBJ databases">
        <title>Lutibacter sp. LPB0138, isolated from marine gastropod.</title>
        <authorList>
            <person name="Kim E."/>
            <person name="Yi H."/>
        </authorList>
    </citation>
    <scope>NUCLEOTIDE SEQUENCE [LARGE SCALE GENOMIC DNA]</scope>
    <source>
        <strain evidence="2 3">LPB0138</strain>
    </source>
</reference>
<dbReference type="InterPro" id="IPR012577">
    <property type="entry name" value="NIPSNAP"/>
</dbReference>
<evidence type="ECO:0000259" key="1">
    <source>
        <dbReference type="Pfam" id="PF07978"/>
    </source>
</evidence>
<dbReference type="SUPFAM" id="SSF54909">
    <property type="entry name" value="Dimeric alpha+beta barrel"/>
    <property type="match status" value="1"/>
</dbReference>
<dbReference type="AlphaFoldDB" id="A0A1D8P3N2"/>
<evidence type="ECO:0000313" key="3">
    <source>
        <dbReference type="Proteomes" id="UP000176050"/>
    </source>
</evidence>
<proteinExistence type="predicted"/>
<accession>A0A1D8P3N2</accession>